<keyword evidence="2" id="KW-0805">Transcription regulation</keyword>
<reference evidence="9 10" key="1">
    <citation type="submission" date="2014-07" db="EMBL/GenBank/DDBJ databases">
        <title>Draft genome of Clostridium celerecrescens 152B isolated from sediments associated with methane hydrate from Krishna Godavari basin.</title>
        <authorList>
            <person name="Honkalas V.S."/>
            <person name="Dabir A.P."/>
            <person name="Arora P."/>
            <person name="Dhakephalkar P.K."/>
        </authorList>
    </citation>
    <scope>NUCLEOTIDE SEQUENCE [LARGE SCALE GENOMIC DNA]</scope>
    <source>
        <strain evidence="9 10">152B</strain>
    </source>
</reference>
<evidence type="ECO:0000256" key="1">
    <source>
        <dbReference type="ARBA" id="ARBA00018672"/>
    </source>
</evidence>
<feature type="domain" description="HTH araC/xylS-type" evidence="7">
    <location>
        <begin position="418"/>
        <end position="517"/>
    </location>
</feature>
<dbReference type="SMART" id="SM00342">
    <property type="entry name" value="HTH_ARAC"/>
    <property type="match status" value="1"/>
</dbReference>
<dbReference type="STRING" id="29354.IO98_17380"/>
<keyword evidence="4" id="KW-0804">Transcription</keyword>
<comment type="function">
    <text evidence="5">May play the central regulatory role in sporulation. It may be an element of the effector pathway responsible for the activation of sporulation genes in response to nutritional stress. Spo0A may act in concert with spo0H (a sigma factor) to control the expression of some genes that are critical to the sporulation process.</text>
</comment>
<dbReference type="EMBL" id="JPME01000021">
    <property type="protein sequence ID" value="KEZ89016.1"/>
    <property type="molecule type" value="Genomic_DNA"/>
</dbReference>
<dbReference type="InterPro" id="IPR009057">
    <property type="entry name" value="Homeodomain-like_sf"/>
</dbReference>
<keyword evidence="3" id="KW-0238">DNA-binding</keyword>
<dbReference type="CDD" id="cd17536">
    <property type="entry name" value="REC_YesN-like"/>
    <property type="match status" value="1"/>
</dbReference>
<evidence type="ECO:0000313" key="9">
    <source>
        <dbReference type="EMBL" id="KEZ89016.1"/>
    </source>
</evidence>
<dbReference type="Gene3D" id="1.10.10.60">
    <property type="entry name" value="Homeodomain-like"/>
    <property type="match status" value="2"/>
</dbReference>
<feature type="modified residue" description="4-aspartylphosphate" evidence="6">
    <location>
        <position position="54"/>
    </location>
</feature>
<evidence type="ECO:0000256" key="6">
    <source>
        <dbReference type="PROSITE-ProRule" id="PRU00169"/>
    </source>
</evidence>
<dbReference type="SUPFAM" id="SSF52172">
    <property type="entry name" value="CheY-like"/>
    <property type="match status" value="1"/>
</dbReference>
<dbReference type="Pfam" id="PF12833">
    <property type="entry name" value="HTH_18"/>
    <property type="match status" value="1"/>
</dbReference>
<dbReference type="GO" id="GO:0016301">
    <property type="term" value="F:kinase activity"/>
    <property type="evidence" value="ECO:0007669"/>
    <property type="project" value="UniProtKB-KW"/>
</dbReference>
<dbReference type="GO" id="GO:0000160">
    <property type="term" value="P:phosphorelay signal transduction system"/>
    <property type="evidence" value="ECO:0007669"/>
    <property type="project" value="InterPro"/>
</dbReference>
<dbReference type="PROSITE" id="PS00041">
    <property type="entry name" value="HTH_ARAC_FAMILY_1"/>
    <property type="match status" value="1"/>
</dbReference>
<keyword evidence="6" id="KW-0597">Phosphoprotein</keyword>
<dbReference type="GO" id="GO:0003700">
    <property type="term" value="F:DNA-binding transcription factor activity"/>
    <property type="evidence" value="ECO:0007669"/>
    <property type="project" value="InterPro"/>
</dbReference>
<dbReference type="InterPro" id="IPR018060">
    <property type="entry name" value="HTH_AraC"/>
</dbReference>
<evidence type="ECO:0000259" key="8">
    <source>
        <dbReference type="PROSITE" id="PS50110"/>
    </source>
</evidence>
<sequence>MKLLIVDDEELTRTGLIDSIDWESLGIFQLFQAEDGISGLRIAKAMKPEIVLCDVRMPRMDGIEMVERLEKLLPHSAFIFMSGYSDKEYLKAAIRLKAINYVEKPLDPTEVKNSIKEGYNCVRQNMRTVKNELFYSRGTASSFAAALTQPYRDNKENVTALAKELGLKLTSHASFTSFVVKLEQSQTDQNLMDQVLTDLEVFLSHSHMQVYYVSKYIQYHVFHILSPVLPPHGAVNRIGVFLKNCFDPACTFYISRGETCSGIARAYDSYASAVSLMQSSFFFDPGTFFTPEENDTVHTEKEDRNKSAEEAYITLLSEAVLNNDRKIGRELLRRLYEDFYQRREVSPHEAKDLYYKLFMVLEDCRQTLRLAPVMEPENAMKLLESCFSFRELHQKLTQKTELLFEAARSHLSEEPTIFLIKEYIHNHYHDEALSVRDIGGQVYLSASYVCTYFKNETGQTINQYLTDYRMKKAKELLADSRYQIADISNKVGYSNGNYFSKSFKKMTGLSPSDYREKMLK</sequence>
<dbReference type="PROSITE" id="PS50110">
    <property type="entry name" value="RESPONSE_REGULATORY"/>
    <property type="match status" value="1"/>
</dbReference>
<evidence type="ECO:0000259" key="7">
    <source>
        <dbReference type="PROSITE" id="PS01124"/>
    </source>
</evidence>
<dbReference type="InterPro" id="IPR018062">
    <property type="entry name" value="HTH_AraC-typ_CS"/>
</dbReference>
<dbReference type="Gene3D" id="3.40.50.2300">
    <property type="match status" value="1"/>
</dbReference>
<gene>
    <name evidence="9" type="ORF">IO98_17380</name>
</gene>
<protein>
    <recommendedName>
        <fullName evidence="1">Stage 0 sporulation protein A homolog</fullName>
    </recommendedName>
</protein>
<dbReference type="Pfam" id="PF00072">
    <property type="entry name" value="Response_reg"/>
    <property type="match status" value="1"/>
</dbReference>
<dbReference type="InterPro" id="IPR020449">
    <property type="entry name" value="Tscrpt_reg_AraC-type_HTH"/>
</dbReference>
<dbReference type="RefSeq" id="WP_038283231.1">
    <property type="nucleotide sequence ID" value="NZ_JPME01000021.1"/>
</dbReference>
<evidence type="ECO:0000313" key="10">
    <source>
        <dbReference type="Proteomes" id="UP000028525"/>
    </source>
</evidence>
<dbReference type="SUPFAM" id="SSF46689">
    <property type="entry name" value="Homeodomain-like"/>
    <property type="match status" value="2"/>
</dbReference>
<evidence type="ECO:0000256" key="3">
    <source>
        <dbReference type="ARBA" id="ARBA00023125"/>
    </source>
</evidence>
<dbReference type="Proteomes" id="UP000028525">
    <property type="component" value="Unassembled WGS sequence"/>
</dbReference>
<dbReference type="GO" id="GO:0043565">
    <property type="term" value="F:sequence-specific DNA binding"/>
    <property type="evidence" value="ECO:0007669"/>
    <property type="project" value="InterPro"/>
</dbReference>
<dbReference type="PRINTS" id="PR00032">
    <property type="entry name" value="HTHARAC"/>
</dbReference>
<dbReference type="SMART" id="SM00448">
    <property type="entry name" value="REC"/>
    <property type="match status" value="1"/>
</dbReference>
<dbReference type="PANTHER" id="PTHR43280">
    <property type="entry name" value="ARAC-FAMILY TRANSCRIPTIONAL REGULATOR"/>
    <property type="match status" value="1"/>
</dbReference>
<evidence type="ECO:0000256" key="2">
    <source>
        <dbReference type="ARBA" id="ARBA00023015"/>
    </source>
</evidence>
<dbReference type="InterPro" id="IPR001789">
    <property type="entry name" value="Sig_transdc_resp-reg_receiver"/>
</dbReference>
<organism evidence="9 10">
    <name type="scientific">Lacrimispora celerecrescens</name>
    <dbReference type="NCBI Taxonomy" id="29354"/>
    <lineage>
        <taxon>Bacteria</taxon>
        <taxon>Bacillati</taxon>
        <taxon>Bacillota</taxon>
        <taxon>Clostridia</taxon>
        <taxon>Lachnospirales</taxon>
        <taxon>Lachnospiraceae</taxon>
        <taxon>Lacrimispora</taxon>
    </lineage>
</organism>
<comment type="caution">
    <text evidence="9">The sequence shown here is derived from an EMBL/GenBank/DDBJ whole genome shotgun (WGS) entry which is preliminary data.</text>
</comment>
<dbReference type="InterPro" id="IPR011006">
    <property type="entry name" value="CheY-like_superfamily"/>
</dbReference>
<dbReference type="OrthoDB" id="2990361at2"/>
<evidence type="ECO:0000256" key="5">
    <source>
        <dbReference type="ARBA" id="ARBA00024867"/>
    </source>
</evidence>
<dbReference type="PROSITE" id="PS01124">
    <property type="entry name" value="HTH_ARAC_FAMILY_2"/>
    <property type="match status" value="1"/>
</dbReference>
<keyword evidence="9" id="KW-0418">Kinase</keyword>
<proteinExistence type="predicted"/>
<accession>A0A084JJ82</accession>
<keyword evidence="10" id="KW-1185">Reference proteome</keyword>
<name>A0A084JJ82_9FIRM</name>
<feature type="domain" description="Response regulatory" evidence="8">
    <location>
        <begin position="2"/>
        <end position="119"/>
    </location>
</feature>
<dbReference type="PANTHER" id="PTHR43280:SF2">
    <property type="entry name" value="HTH-TYPE TRANSCRIPTIONAL REGULATOR EXSA"/>
    <property type="match status" value="1"/>
</dbReference>
<dbReference type="AlphaFoldDB" id="A0A084JJ82"/>
<evidence type="ECO:0000256" key="4">
    <source>
        <dbReference type="ARBA" id="ARBA00023163"/>
    </source>
</evidence>
<keyword evidence="9" id="KW-0808">Transferase</keyword>